<evidence type="ECO:0000313" key="6">
    <source>
        <dbReference type="EMBL" id="SDW30943.1"/>
    </source>
</evidence>
<proteinExistence type="inferred from homology"/>
<sequence length="212" mass="24038">MNIIMKDISKVIKKNIILRNINLNMIGGKIYGLIGTNGSGKTMLMRLLAGLIRPSEGEIIVNGHRVEYGKKLYFDMGVIIEKPEFFNDLTGMENLEMLAKLKGKIGRDEMIDAMNRVQLDPNNEKKVKEYSLGMRQRLGIAQAIMEDPEVLILDEVTNALDEEGIKMVYEVLNEEKRKGKIIIISSHNRIDIDTLCDEIYLVKNQSLQVGDN</sequence>
<accession>A0A1H2SGX2</accession>
<keyword evidence="2" id="KW-0813">Transport</keyword>
<dbReference type="InterPro" id="IPR003439">
    <property type="entry name" value="ABC_transporter-like_ATP-bd"/>
</dbReference>
<evidence type="ECO:0000256" key="2">
    <source>
        <dbReference type="ARBA" id="ARBA00022448"/>
    </source>
</evidence>
<dbReference type="RefSeq" id="WP_074686070.1">
    <property type="nucleotide sequence ID" value="NZ_FNNF01000009.1"/>
</dbReference>
<keyword evidence="4 6" id="KW-0067">ATP-binding</keyword>
<dbReference type="InterPro" id="IPR017871">
    <property type="entry name" value="ABC_transporter-like_CS"/>
</dbReference>
<keyword evidence="3" id="KW-0547">Nucleotide-binding</keyword>
<dbReference type="OrthoDB" id="9804819at2"/>
<dbReference type="EMBL" id="FNNF01000009">
    <property type="protein sequence ID" value="SDW30943.1"/>
    <property type="molecule type" value="Genomic_DNA"/>
</dbReference>
<organism evidence="6 7">
    <name type="scientific">Kandleria vitulina</name>
    <dbReference type="NCBI Taxonomy" id="1630"/>
    <lineage>
        <taxon>Bacteria</taxon>
        <taxon>Bacillati</taxon>
        <taxon>Bacillota</taxon>
        <taxon>Erysipelotrichia</taxon>
        <taxon>Erysipelotrichales</taxon>
        <taxon>Coprobacillaceae</taxon>
        <taxon>Kandleria</taxon>
    </lineage>
</organism>
<dbReference type="Proteomes" id="UP000182429">
    <property type="component" value="Unassembled WGS sequence"/>
</dbReference>
<dbReference type="CDD" id="cd03230">
    <property type="entry name" value="ABC_DR_subfamily_A"/>
    <property type="match status" value="1"/>
</dbReference>
<dbReference type="GO" id="GO:0016887">
    <property type="term" value="F:ATP hydrolysis activity"/>
    <property type="evidence" value="ECO:0007669"/>
    <property type="project" value="InterPro"/>
</dbReference>
<dbReference type="AlphaFoldDB" id="A0A1H2SGX2"/>
<dbReference type="SMART" id="SM00382">
    <property type="entry name" value="AAA"/>
    <property type="match status" value="1"/>
</dbReference>
<evidence type="ECO:0000256" key="3">
    <source>
        <dbReference type="ARBA" id="ARBA00022741"/>
    </source>
</evidence>
<feature type="domain" description="ABC transporter" evidence="5">
    <location>
        <begin position="3"/>
        <end position="212"/>
    </location>
</feature>
<comment type="similarity">
    <text evidence="1">Belongs to the ABC transporter superfamily.</text>
</comment>
<dbReference type="Gene3D" id="3.40.50.300">
    <property type="entry name" value="P-loop containing nucleotide triphosphate hydrolases"/>
    <property type="match status" value="1"/>
</dbReference>
<gene>
    <name evidence="6" type="ORF">SAMN04487759_10962</name>
</gene>
<protein>
    <submittedName>
        <fullName evidence="6">ABC-2 type transport system ATP-binding protein</fullName>
    </submittedName>
</protein>
<dbReference type="GO" id="GO:0005524">
    <property type="term" value="F:ATP binding"/>
    <property type="evidence" value="ECO:0007669"/>
    <property type="project" value="UniProtKB-KW"/>
</dbReference>
<evidence type="ECO:0000259" key="5">
    <source>
        <dbReference type="PROSITE" id="PS50893"/>
    </source>
</evidence>
<dbReference type="PANTHER" id="PTHR43335">
    <property type="entry name" value="ABC TRANSPORTER, ATP-BINDING PROTEIN"/>
    <property type="match status" value="1"/>
</dbReference>
<dbReference type="PROSITE" id="PS00211">
    <property type="entry name" value="ABC_TRANSPORTER_1"/>
    <property type="match status" value="1"/>
</dbReference>
<evidence type="ECO:0000313" key="7">
    <source>
        <dbReference type="Proteomes" id="UP000182429"/>
    </source>
</evidence>
<dbReference type="PROSITE" id="PS50893">
    <property type="entry name" value="ABC_TRANSPORTER_2"/>
    <property type="match status" value="1"/>
</dbReference>
<name>A0A1H2SGX2_9FIRM</name>
<dbReference type="STRING" id="1630.SAMN05216514_11146"/>
<dbReference type="InterPro" id="IPR003593">
    <property type="entry name" value="AAA+_ATPase"/>
</dbReference>
<reference evidence="6 7" key="1">
    <citation type="submission" date="2016-10" db="EMBL/GenBank/DDBJ databases">
        <authorList>
            <person name="de Groot N.N."/>
        </authorList>
    </citation>
    <scope>NUCLEOTIDE SEQUENCE [LARGE SCALE GENOMIC DNA]</scope>
    <source>
        <strain evidence="6 7">S3b</strain>
    </source>
</reference>
<dbReference type="Pfam" id="PF00005">
    <property type="entry name" value="ABC_tran"/>
    <property type="match status" value="1"/>
</dbReference>
<evidence type="ECO:0000256" key="4">
    <source>
        <dbReference type="ARBA" id="ARBA00022840"/>
    </source>
</evidence>
<dbReference type="InterPro" id="IPR027417">
    <property type="entry name" value="P-loop_NTPase"/>
</dbReference>
<dbReference type="SUPFAM" id="SSF52540">
    <property type="entry name" value="P-loop containing nucleoside triphosphate hydrolases"/>
    <property type="match status" value="1"/>
</dbReference>
<dbReference type="PANTHER" id="PTHR43335:SF4">
    <property type="entry name" value="ABC TRANSPORTER, ATP-BINDING PROTEIN"/>
    <property type="match status" value="1"/>
</dbReference>
<evidence type="ECO:0000256" key="1">
    <source>
        <dbReference type="ARBA" id="ARBA00005417"/>
    </source>
</evidence>